<comment type="caution">
    <text evidence="1">The sequence shown here is derived from an EMBL/GenBank/DDBJ whole genome shotgun (WGS) entry which is preliminary data.</text>
</comment>
<sequence length="65" mass="8074">MKFFIVFFKNKDTLLFITHNYIIKYLIFYMESAFCDKINGTQFYRDQQYKVKIDSLYLIVIIRRN</sequence>
<organism evidence="1 2">
    <name type="scientific">Leptospira kirschneri serovar Pomona</name>
    <dbReference type="NCBI Taxonomy" id="561005"/>
    <lineage>
        <taxon>Bacteria</taxon>
        <taxon>Pseudomonadati</taxon>
        <taxon>Spirochaetota</taxon>
        <taxon>Spirochaetia</taxon>
        <taxon>Leptospirales</taxon>
        <taxon>Leptospiraceae</taxon>
        <taxon>Leptospira</taxon>
    </lineage>
</organism>
<evidence type="ECO:0008006" key="3">
    <source>
        <dbReference type="Google" id="ProtNLM"/>
    </source>
</evidence>
<reference evidence="1 2" key="1">
    <citation type="submission" date="2017-02" db="EMBL/GenBank/DDBJ databases">
        <title>Comparative genomic analysis of Brazilian Leptospira kirschneri strains of different serogroups.</title>
        <authorList>
            <person name="Moreno L.Z."/>
            <person name="Miraglia F."/>
            <person name="Kremer F.S."/>
            <person name="Eslabao M.R."/>
            <person name="Lilenbaum W."/>
            <person name="Dellagostin O.A."/>
            <person name="Moreno A.M."/>
        </authorList>
    </citation>
    <scope>NUCLEOTIDE SEQUENCE [LARGE SCALE GENOMIC DNA]</scope>
    <source>
        <strain evidence="1 2">M110/06</strain>
    </source>
</reference>
<evidence type="ECO:0000313" key="2">
    <source>
        <dbReference type="Proteomes" id="UP000191008"/>
    </source>
</evidence>
<proteinExistence type="predicted"/>
<accession>A0A1T1DNI2</accession>
<dbReference type="Proteomes" id="UP000191008">
    <property type="component" value="Unassembled WGS sequence"/>
</dbReference>
<dbReference type="EMBL" id="MVIT01000066">
    <property type="protein sequence ID" value="OOV42163.1"/>
    <property type="molecule type" value="Genomic_DNA"/>
</dbReference>
<dbReference type="AlphaFoldDB" id="A0A1T1DNI2"/>
<evidence type="ECO:0000313" key="1">
    <source>
        <dbReference type="EMBL" id="OOV42163.1"/>
    </source>
</evidence>
<name>A0A1T1DNI2_9LEPT</name>
<protein>
    <recommendedName>
        <fullName evidence="3">Phosphoglycerate mutase</fullName>
    </recommendedName>
</protein>
<gene>
    <name evidence="1" type="ORF">B1J93_11060</name>
</gene>